<keyword evidence="4 7" id="KW-0812">Transmembrane</keyword>
<name>A0A4S1CD02_9BACT</name>
<dbReference type="Pfam" id="PF01914">
    <property type="entry name" value="MarC"/>
    <property type="match status" value="1"/>
</dbReference>
<dbReference type="PANTHER" id="PTHR33508:SF1">
    <property type="entry name" value="UPF0056 MEMBRANE PROTEIN YHCE"/>
    <property type="match status" value="1"/>
</dbReference>
<dbReference type="GO" id="GO:0005886">
    <property type="term" value="C:plasma membrane"/>
    <property type="evidence" value="ECO:0007669"/>
    <property type="project" value="UniProtKB-SubCell"/>
</dbReference>
<comment type="similarity">
    <text evidence="2 7">Belongs to the UPF0056 (MarC) family.</text>
</comment>
<keyword evidence="9" id="KW-1185">Reference proteome</keyword>
<evidence type="ECO:0000256" key="4">
    <source>
        <dbReference type="ARBA" id="ARBA00022692"/>
    </source>
</evidence>
<reference evidence="8 9" key="1">
    <citation type="submission" date="2019-04" db="EMBL/GenBank/DDBJ databases">
        <title>Geobacter oryzae sp. nov., ferric-reducing bacteria isolated from paddy soil.</title>
        <authorList>
            <person name="Xu Z."/>
            <person name="Masuda Y."/>
            <person name="Itoh H."/>
            <person name="Senoo K."/>
        </authorList>
    </citation>
    <scope>NUCLEOTIDE SEQUENCE [LARGE SCALE GENOMIC DNA]</scope>
    <source>
        <strain evidence="8 9">Red111</strain>
    </source>
</reference>
<dbReference type="NCBIfam" id="TIGR00427">
    <property type="entry name" value="NAAT family transporter"/>
    <property type="match status" value="1"/>
</dbReference>
<feature type="transmembrane region" description="Helical" evidence="7">
    <location>
        <begin position="178"/>
        <end position="201"/>
    </location>
</feature>
<evidence type="ECO:0000256" key="2">
    <source>
        <dbReference type="ARBA" id="ARBA00009784"/>
    </source>
</evidence>
<dbReference type="Proteomes" id="UP000306416">
    <property type="component" value="Unassembled WGS sequence"/>
</dbReference>
<comment type="caution">
    <text evidence="8">The sequence shown here is derived from an EMBL/GenBank/DDBJ whole genome shotgun (WGS) entry which is preliminary data.</text>
</comment>
<comment type="subcellular location">
    <subcellularLocation>
        <location evidence="1 7">Cell membrane</location>
        <topology evidence="1 7">Multi-pass membrane protein</topology>
    </subcellularLocation>
</comment>
<keyword evidence="5 7" id="KW-1133">Transmembrane helix</keyword>
<evidence type="ECO:0000313" key="8">
    <source>
        <dbReference type="EMBL" id="TGU71269.1"/>
    </source>
</evidence>
<dbReference type="EMBL" id="SRSC01000003">
    <property type="protein sequence ID" value="TGU71269.1"/>
    <property type="molecule type" value="Genomic_DNA"/>
</dbReference>
<sequence>MMQHSLDQLAVFIVQLFVIVDPLAAVPIFLAITSHHNRGERRAIARRGCLIGYFVIVLFIIAGPALLDYFGIGRSAVLISGGLLLFVIALELLYGNPTGTQTSSSEERLAEKKEDVSVTPLAIPLLAGPGAIVTCLVFASQAPDLLSILLFAAGAFVVFFCAYLLLHWADELARVLGVLGMKVAVRIIGLVLAFIAVQYVINGITELWPAVRMHAPAAKTSALVHRYPSLHL</sequence>
<evidence type="ECO:0000256" key="3">
    <source>
        <dbReference type="ARBA" id="ARBA00022475"/>
    </source>
</evidence>
<keyword evidence="3" id="KW-1003">Cell membrane</keyword>
<keyword evidence="6 7" id="KW-0472">Membrane</keyword>
<dbReference type="AlphaFoldDB" id="A0A4S1CD02"/>
<feature type="transmembrane region" description="Helical" evidence="7">
    <location>
        <begin position="72"/>
        <end position="95"/>
    </location>
</feature>
<evidence type="ECO:0000256" key="6">
    <source>
        <dbReference type="ARBA" id="ARBA00023136"/>
    </source>
</evidence>
<dbReference type="InterPro" id="IPR002771">
    <property type="entry name" value="Multi_antbiot-R_MarC"/>
</dbReference>
<feature type="transmembrane region" description="Helical" evidence="7">
    <location>
        <begin position="145"/>
        <end position="166"/>
    </location>
</feature>
<accession>A0A4S1CD02</accession>
<gene>
    <name evidence="8" type="ORF">E4633_13075</name>
</gene>
<organism evidence="8 9">
    <name type="scientific">Geomonas terrae</name>
    <dbReference type="NCBI Taxonomy" id="2562681"/>
    <lineage>
        <taxon>Bacteria</taxon>
        <taxon>Pseudomonadati</taxon>
        <taxon>Thermodesulfobacteriota</taxon>
        <taxon>Desulfuromonadia</taxon>
        <taxon>Geobacterales</taxon>
        <taxon>Geobacteraceae</taxon>
        <taxon>Geomonas</taxon>
    </lineage>
</organism>
<feature type="transmembrane region" description="Helical" evidence="7">
    <location>
        <begin position="12"/>
        <end position="32"/>
    </location>
</feature>
<evidence type="ECO:0000256" key="1">
    <source>
        <dbReference type="ARBA" id="ARBA00004651"/>
    </source>
</evidence>
<feature type="transmembrane region" description="Helical" evidence="7">
    <location>
        <begin position="44"/>
        <end position="66"/>
    </location>
</feature>
<proteinExistence type="inferred from homology"/>
<protein>
    <recommendedName>
        <fullName evidence="7">UPF0056 membrane protein</fullName>
    </recommendedName>
</protein>
<dbReference type="PANTHER" id="PTHR33508">
    <property type="entry name" value="UPF0056 MEMBRANE PROTEIN YHCE"/>
    <property type="match status" value="1"/>
</dbReference>
<feature type="transmembrane region" description="Helical" evidence="7">
    <location>
        <begin position="116"/>
        <end position="139"/>
    </location>
</feature>
<evidence type="ECO:0000256" key="5">
    <source>
        <dbReference type="ARBA" id="ARBA00022989"/>
    </source>
</evidence>
<evidence type="ECO:0000313" key="9">
    <source>
        <dbReference type="Proteomes" id="UP000306416"/>
    </source>
</evidence>
<evidence type="ECO:0000256" key="7">
    <source>
        <dbReference type="RuleBase" id="RU362048"/>
    </source>
</evidence>